<organism evidence="1 2">
    <name type="scientific">Staurois parvus</name>
    <dbReference type="NCBI Taxonomy" id="386267"/>
    <lineage>
        <taxon>Eukaryota</taxon>
        <taxon>Metazoa</taxon>
        <taxon>Chordata</taxon>
        <taxon>Craniata</taxon>
        <taxon>Vertebrata</taxon>
        <taxon>Euteleostomi</taxon>
        <taxon>Amphibia</taxon>
        <taxon>Batrachia</taxon>
        <taxon>Anura</taxon>
        <taxon>Neobatrachia</taxon>
        <taxon>Ranoidea</taxon>
        <taxon>Ranidae</taxon>
        <taxon>Staurois</taxon>
    </lineage>
</organism>
<gene>
    <name evidence="1" type="ORF">SPARVUS_LOCUS7844938</name>
</gene>
<dbReference type="Proteomes" id="UP001162483">
    <property type="component" value="Unassembled WGS sequence"/>
</dbReference>
<protein>
    <submittedName>
        <fullName evidence="1">Uncharacterized protein</fullName>
    </submittedName>
</protein>
<feature type="non-terminal residue" evidence="1">
    <location>
        <position position="1"/>
    </location>
</feature>
<comment type="caution">
    <text evidence="1">The sequence shown here is derived from an EMBL/GenBank/DDBJ whole genome shotgun (WGS) entry which is preliminary data.</text>
</comment>
<keyword evidence="2" id="KW-1185">Reference proteome</keyword>
<evidence type="ECO:0000313" key="2">
    <source>
        <dbReference type="Proteomes" id="UP001162483"/>
    </source>
</evidence>
<accession>A0ABN9DPV7</accession>
<proteinExistence type="predicted"/>
<evidence type="ECO:0000313" key="1">
    <source>
        <dbReference type="EMBL" id="CAI9573915.1"/>
    </source>
</evidence>
<name>A0ABN9DPV7_9NEOB</name>
<sequence length="127" mass="14270">NAKPRHVHQIARQRSVICHSREHISTALKSFTTLHLMLCIALGDVRLGCSCSAMETYSMNLCCCANLKATQSLEVFSYWLCKQLVTSAHCALQHALTLLCHFTWPTNSWLSFCSSQLLTLCYNTTNS</sequence>
<reference evidence="1" key="1">
    <citation type="submission" date="2023-05" db="EMBL/GenBank/DDBJ databases">
        <authorList>
            <person name="Stuckert A."/>
        </authorList>
    </citation>
    <scope>NUCLEOTIDE SEQUENCE</scope>
</reference>
<dbReference type="EMBL" id="CATNWA010014609">
    <property type="protein sequence ID" value="CAI9573915.1"/>
    <property type="molecule type" value="Genomic_DNA"/>
</dbReference>